<dbReference type="InterPro" id="IPR050452">
    <property type="entry name" value="Metacaspase"/>
</dbReference>
<dbReference type="GO" id="GO:0005737">
    <property type="term" value="C:cytoplasm"/>
    <property type="evidence" value="ECO:0007669"/>
    <property type="project" value="TreeGrafter"/>
</dbReference>
<dbReference type="SUPFAM" id="SSF52129">
    <property type="entry name" value="Caspase-like"/>
    <property type="match status" value="1"/>
</dbReference>
<dbReference type="EMBL" id="KZ992522">
    <property type="protein sequence ID" value="RKP09323.1"/>
    <property type="molecule type" value="Genomic_DNA"/>
</dbReference>
<feature type="domain" description="Peptidase C14 caspase" evidence="4">
    <location>
        <begin position="7"/>
        <end position="295"/>
    </location>
</feature>
<evidence type="ECO:0000256" key="2">
    <source>
        <dbReference type="ARBA" id="ARBA00022703"/>
    </source>
</evidence>
<dbReference type="GO" id="GO:0004197">
    <property type="term" value="F:cysteine-type endopeptidase activity"/>
    <property type="evidence" value="ECO:0007669"/>
    <property type="project" value="InterPro"/>
</dbReference>
<comment type="similarity">
    <text evidence="1">Belongs to the peptidase C14B family.</text>
</comment>
<evidence type="ECO:0000313" key="5">
    <source>
        <dbReference type="EMBL" id="RKP09323.1"/>
    </source>
</evidence>
<dbReference type="Proteomes" id="UP000271241">
    <property type="component" value="Unassembled WGS sequence"/>
</dbReference>
<dbReference type="Gene3D" id="3.40.50.12660">
    <property type="match status" value="1"/>
</dbReference>
<gene>
    <name evidence="5" type="ORF">THASP1DRAFT_11242</name>
</gene>
<feature type="non-terminal residue" evidence="5">
    <location>
        <position position="1"/>
    </location>
</feature>
<keyword evidence="3" id="KW-0788">Thiol protease</keyword>
<reference evidence="6" key="1">
    <citation type="journal article" date="2018" name="Nat. Microbiol.">
        <title>Leveraging single-cell genomics to expand the fungal tree of life.</title>
        <authorList>
            <person name="Ahrendt S.R."/>
            <person name="Quandt C.A."/>
            <person name="Ciobanu D."/>
            <person name="Clum A."/>
            <person name="Salamov A."/>
            <person name="Andreopoulos B."/>
            <person name="Cheng J.F."/>
            <person name="Woyke T."/>
            <person name="Pelin A."/>
            <person name="Henrissat B."/>
            <person name="Reynolds N.K."/>
            <person name="Benny G.L."/>
            <person name="Smith M.E."/>
            <person name="James T.Y."/>
            <person name="Grigoriev I.V."/>
        </authorList>
    </citation>
    <scope>NUCLEOTIDE SEQUENCE [LARGE SCALE GENOMIC DNA]</scope>
    <source>
        <strain evidence="6">RSA 1356</strain>
    </source>
</reference>
<dbReference type="InterPro" id="IPR029030">
    <property type="entry name" value="Caspase-like_dom_sf"/>
</dbReference>
<proteinExistence type="inferred from homology"/>
<dbReference type="PANTHER" id="PTHR48104">
    <property type="entry name" value="METACASPASE-4"/>
    <property type="match status" value="1"/>
</dbReference>
<dbReference type="OrthoDB" id="3223806at2759"/>
<organism evidence="5 6">
    <name type="scientific">Thamnocephalis sphaerospora</name>
    <dbReference type="NCBI Taxonomy" id="78915"/>
    <lineage>
        <taxon>Eukaryota</taxon>
        <taxon>Fungi</taxon>
        <taxon>Fungi incertae sedis</taxon>
        <taxon>Zoopagomycota</taxon>
        <taxon>Zoopagomycotina</taxon>
        <taxon>Zoopagomycetes</taxon>
        <taxon>Zoopagales</taxon>
        <taxon>Sigmoideomycetaceae</taxon>
        <taxon>Thamnocephalis</taxon>
    </lineage>
</organism>
<evidence type="ECO:0000256" key="1">
    <source>
        <dbReference type="ARBA" id="ARBA00009005"/>
    </source>
</evidence>
<evidence type="ECO:0000256" key="3">
    <source>
        <dbReference type="ARBA" id="ARBA00022807"/>
    </source>
</evidence>
<dbReference type="Pfam" id="PF00656">
    <property type="entry name" value="Peptidase_C14"/>
    <property type="match status" value="1"/>
</dbReference>
<dbReference type="GO" id="GO:0006915">
    <property type="term" value="P:apoptotic process"/>
    <property type="evidence" value="ECO:0007669"/>
    <property type="project" value="UniProtKB-KW"/>
</dbReference>
<evidence type="ECO:0000313" key="6">
    <source>
        <dbReference type="Proteomes" id="UP000271241"/>
    </source>
</evidence>
<sequence length="306" mass="34782">YSAISRRRRALLIGCNYFGQCNELKGCINDCHNVATFIQEYFGFSKDDIVMLTDDKDDKNLRPTRQNITRRLKWLVKDAEPGDSLFFHYSGHGVAVEDEDGDEVDGYDEAICPVDYLEKGIILDDKLHDLLVRPLKQGVQLMAVFDCCHSGTALDLPYIYTRDGRIKQCKQAYRHHAARACAEVARGLANFNKSHIVQHTKRAAMLLRKWNSKTARRRAIKDKESMADVIMLGSCRDDQKSVDVQIRGLGPSGILSYALITALRNNPCQTYAQLFENIRLLIAKQFMQAPQLSTSHEMDMNTVFTL</sequence>
<keyword evidence="3" id="KW-0378">Hydrolase</keyword>
<dbReference type="GO" id="GO:0006508">
    <property type="term" value="P:proteolysis"/>
    <property type="evidence" value="ECO:0007669"/>
    <property type="project" value="InterPro"/>
</dbReference>
<feature type="non-terminal residue" evidence="5">
    <location>
        <position position="306"/>
    </location>
</feature>
<accession>A0A4P9XT50</accession>
<protein>
    <submittedName>
        <fullName evidence="5">Peptidase C14, caspase domain-containing protein</fullName>
    </submittedName>
</protein>
<evidence type="ECO:0000259" key="4">
    <source>
        <dbReference type="Pfam" id="PF00656"/>
    </source>
</evidence>
<keyword evidence="3" id="KW-0645">Protease</keyword>
<name>A0A4P9XT50_9FUNG</name>
<keyword evidence="2" id="KW-0053">Apoptosis</keyword>
<dbReference type="PANTHER" id="PTHR48104:SF30">
    <property type="entry name" value="METACASPASE-1"/>
    <property type="match status" value="1"/>
</dbReference>
<keyword evidence="6" id="KW-1185">Reference proteome</keyword>
<dbReference type="AlphaFoldDB" id="A0A4P9XT50"/>
<dbReference type="InterPro" id="IPR011600">
    <property type="entry name" value="Pept_C14_caspase"/>
</dbReference>